<comment type="caution">
    <text evidence="2">The sequence shown here is derived from an EMBL/GenBank/DDBJ whole genome shotgun (WGS) entry which is preliminary data.</text>
</comment>
<sequence>MRGQPNLALARRRAKAVLATLDIPVPWSLTAFLSSIERQRGRRILLVPSTMSRYAAVASGLWISRGEEDLIVYDATASPLHRQNTVFHELAHMLLGHRGRPLSGGTQGNQPPLMMHRQHYEDQLELEAETLAYEMWRAVGQRLLTRHGTAGRLAGAFEAPPGVRHA</sequence>
<gene>
    <name evidence="2" type="ORF">G443_004499</name>
</gene>
<dbReference type="Proteomes" id="UP000791080">
    <property type="component" value="Unassembled WGS sequence"/>
</dbReference>
<dbReference type="Pfam" id="PF06114">
    <property type="entry name" value="Peptidase_M78"/>
    <property type="match status" value="1"/>
</dbReference>
<reference evidence="2 3" key="2">
    <citation type="submission" date="2022-06" db="EMBL/GenBank/DDBJ databases">
        <title>Genomic Encyclopedia of Type Strains, Phase I: the one thousand microbial genomes (KMG-I) project.</title>
        <authorList>
            <person name="Kyrpides N."/>
        </authorList>
    </citation>
    <scope>NUCLEOTIDE SEQUENCE [LARGE SCALE GENOMIC DNA]</scope>
    <source>
        <strain evidence="2 3">DSM 43889</strain>
    </source>
</reference>
<accession>A0ABT1JPX7</accession>
<dbReference type="InterPro" id="IPR010359">
    <property type="entry name" value="IrrE_HExxH"/>
</dbReference>
<dbReference type="RefSeq" id="WP_051313851.1">
    <property type="nucleotide sequence ID" value="NZ_AUBJ02000001.1"/>
</dbReference>
<dbReference type="Gene3D" id="1.10.10.2910">
    <property type="match status" value="1"/>
</dbReference>
<reference evidence="2 3" key="1">
    <citation type="submission" date="2013-07" db="EMBL/GenBank/DDBJ databases">
        <authorList>
            <consortium name="DOE Joint Genome Institute"/>
            <person name="Reeve W."/>
            <person name="Huntemann M."/>
            <person name="Han J."/>
            <person name="Chen A."/>
            <person name="Kyrpides N."/>
            <person name="Mavromatis K."/>
            <person name="Markowitz V."/>
            <person name="Palaniappan K."/>
            <person name="Ivanova N."/>
            <person name="Schaumberg A."/>
            <person name="Pati A."/>
            <person name="Liolios K."/>
            <person name="Nordberg H.P."/>
            <person name="Cantor M.N."/>
            <person name="Hua S.X."/>
            <person name="Woyke T."/>
        </authorList>
    </citation>
    <scope>NUCLEOTIDE SEQUENCE [LARGE SCALE GENOMIC DNA]</scope>
    <source>
        <strain evidence="2 3">DSM 43889</strain>
    </source>
</reference>
<name>A0ABT1JPX7_ACTCY</name>
<evidence type="ECO:0000259" key="1">
    <source>
        <dbReference type="Pfam" id="PF06114"/>
    </source>
</evidence>
<keyword evidence="3" id="KW-1185">Reference proteome</keyword>
<evidence type="ECO:0000313" key="2">
    <source>
        <dbReference type="EMBL" id="MCP2334229.1"/>
    </source>
</evidence>
<dbReference type="EMBL" id="AUBJ02000001">
    <property type="protein sequence ID" value="MCP2334229.1"/>
    <property type="molecule type" value="Genomic_DNA"/>
</dbReference>
<evidence type="ECO:0000313" key="3">
    <source>
        <dbReference type="Proteomes" id="UP000791080"/>
    </source>
</evidence>
<organism evidence="2 3">
    <name type="scientific">Actinoalloteichus caeruleus DSM 43889</name>
    <dbReference type="NCBI Taxonomy" id="1120930"/>
    <lineage>
        <taxon>Bacteria</taxon>
        <taxon>Bacillati</taxon>
        <taxon>Actinomycetota</taxon>
        <taxon>Actinomycetes</taxon>
        <taxon>Pseudonocardiales</taxon>
        <taxon>Pseudonocardiaceae</taxon>
        <taxon>Actinoalloteichus</taxon>
        <taxon>Actinoalloteichus cyanogriseus</taxon>
    </lineage>
</organism>
<feature type="domain" description="IrrE N-terminal-like" evidence="1">
    <location>
        <begin position="69"/>
        <end position="134"/>
    </location>
</feature>
<protein>
    <submittedName>
        <fullName evidence="2">Formylmethanofuran dehydrogenase, subunit B</fullName>
    </submittedName>
</protein>
<proteinExistence type="predicted"/>